<proteinExistence type="predicted"/>
<organism evidence="2 3">
    <name type="scientific">Rhizomicrobium electricum</name>
    <dbReference type="NCBI Taxonomy" id="480070"/>
    <lineage>
        <taxon>Bacteria</taxon>
        <taxon>Pseudomonadati</taxon>
        <taxon>Pseudomonadota</taxon>
        <taxon>Alphaproteobacteria</taxon>
        <taxon>Micropepsales</taxon>
        <taxon>Micropepsaceae</taxon>
        <taxon>Rhizomicrobium</taxon>
    </lineage>
</organism>
<dbReference type="Proteomes" id="UP001499951">
    <property type="component" value="Unassembled WGS sequence"/>
</dbReference>
<keyword evidence="1" id="KW-1133">Transmembrane helix</keyword>
<feature type="transmembrane region" description="Helical" evidence="1">
    <location>
        <begin position="183"/>
        <end position="204"/>
    </location>
</feature>
<accession>A0ABN1EXW0</accession>
<evidence type="ECO:0008006" key="4">
    <source>
        <dbReference type="Google" id="ProtNLM"/>
    </source>
</evidence>
<name>A0ABN1EXW0_9PROT</name>
<keyword evidence="1" id="KW-0472">Membrane</keyword>
<feature type="transmembrane region" description="Helical" evidence="1">
    <location>
        <begin position="12"/>
        <end position="34"/>
    </location>
</feature>
<reference evidence="2 3" key="1">
    <citation type="journal article" date="2019" name="Int. J. Syst. Evol. Microbiol.">
        <title>The Global Catalogue of Microorganisms (GCM) 10K type strain sequencing project: providing services to taxonomists for standard genome sequencing and annotation.</title>
        <authorList>
            <consortium name="The Broad Institute Genomics Platform"/>
            <consortium name="The Broad Institute Genome Sequencing Center for Infectious Disease"/>
            <person name="Wu L."/>
            <person name="Ma J."/>
        </authorList>
    </citation>
    <scope>NUCLEOTIDE SEQUENCE [LARGE SCALE GENOMIC DNA]</scope>
    <source>
        <strain evidence="2 3">JCM 15089</strain>
    </source>
</reference>
<keyword evidence="1" id="KW-0812">Transmembrane</keyword>
<evidence type="ECO:0000256" key="1">
    <source>
        <dbReference type="SAM" id="Phobius"/>
    </source>
</evidence>
<keyword evidence="3" id="KW-1185">Reference proteome</keyword>
<dbReference type="EMBL" id="BAAADD010000007">
    <property type="protein sequence ID" value="GAA0577325.1"/>
    <property type="molecule type" value="Genomic_DNA"/>
</dbReference>
<sequence length="211" mass="23138">MSDSTVHGGLHSLAVQIFTATAVLMIGALVLMSFSVSGLRVSRLDAEATGNTLLEITTVESRLLDSDRLLKGEVIRPNPSFPARNACICGEIDAAMKKLGRSVAGDPAATQMYRVIADRLAVRQQRFRYLVAHLDEVDRSPVATAEQNLTTELRVRLWVLLEHERHKRFVEHADMIREAERSLWIAVGIVALAIISGAASLYLAGLGRRPV</sequence>
<evidence type="ECO:0000313" key="2">
    <source>
        <dbReference type="EMBL" id="GAA0577325.1"/>
    </source>
</evidence>
<gene>
    <name evidence="2" type="ORF">GCM10008942_27740</name>
</gene>
<protein>
    <recommendedName>
        <fullName evidence="4">Chemotaxis methyl-accepting receptor HlyB-like 4HB MCP domain-containing protein</fullName>
    </recommendedName>
</protein>
<evidence type="ECO:0000313" key="3">
    <source>
        <dbReference type="Proteomes" id="UP001499951"/>
    </source>
</evidence>
<comment type="caution">
    <text evidence="2">The sequence shown here is derived from an EMBL/GenBank/DDBJ whole genome shotgun (WGS) entry which is preliminary data.</text>
</comment>